<evidence type="ECO:0000313" key="4">
    <source>
        <dbReference type="Proteomes" id="UP001232584"/>
    </source>
</evidence>
<dbReference type="PANTHER" id="PTHR40448">
    <property type="entry name" value="TWO-COMPONENT SENSOR HISTIDINE KINASE"/>
    <property type="match status" value="1"/>
</dbReference>
<feature type="transmembrane region" description="Helical" evidence="1">
    <location>
        <begin position="6"/>
        <end position="22"/>
    </location>
</feature>
<feature type="transmembrane region" description="Helical" evidence="1">
    <location>
        <begin position="112"/>
        <end position="131"/>
    </location>
</feature>
<sequence>MTELFLFIQFFSTCILNLYIGGKRLLLKFNAIITIIFSIIIVYGYEEVGIYSSLLMFIFFITINYNSFRKWNLSIYNAAVVMIISSLGDHLIVIILYSDYFFSFKKIDISNYNIYEFIFYAFVFLTINLYLSFLFKKFRNFVYNQLGEKKELFIWIFAFLSSFTFIFYFLATVLEREVNSYSKVITLNGIFFTIYFLIFILCIFELMSYGKRKCAIQRYEMEFKNLENYTEVLEEKYLEIRRFRHDYINIMASMSEYITNKDIDGLTNYFNNNIMKLTNEIKLNNFKLNALKNIKISEIKGLVSSKLISAQEKGIDVTFESVNQIHSINMDIVSFCRCIGILIDNAIEESLTIDKGMIRVGFITHENSLSFIVINAYEEKNYKIHQYFQEGFSTKGKNRGLGLSNLKRLIDDCSNVHLDTSIDNGHFIQIMTIY</sequence>
<dbReference type="GO" id="GO:0016301">
    <property type="term" value="F:kinase activity"/>
    <property type="evidence" value="ECO:0007669"/>
    <property type="project" value="UniProtKB-KW"/>
</dbReference>
<dbReference type="SUPFAM" id="SSF55874">
    <property type="entry name" value="ATPase domain of HSP90 chaperone/DNA topoisomerase II/histidine kinase"/>
    <property type="match status" value="1"/>
</dbReference>
<feature type="transmembrane region" description="Helical" evidence="1">
    <location>
        <begin position="190"/>
        <end position="209"/>
    </location>
</feature>
<name>A0ABU0MYA0_9FIRM</name>
<feature type="transmembrane region" description="Helical" evidence="1">
    <location>
        <begin position="152"/>
        <end position="170"/>
    </location>
</feature>
<dbReference type="PANTHER" id="PTHR40448:SF1">
    <property type="entry name" value="TWO-COMPONENT SENSOR HISTIDINE KINASE"/>
    <property type="match status" value="1"/>
</dbReference>
<protein>
    <submittedName>
        <fullName evidence="3">Two-component system sensor histidine kinase AgrC</fullName>
        <ecNumber evidence="3">2.7.13.-</ecNumber>
    </submittedName>
</protein>
<gene>
    <name evidence="3" type="ORF">QOZ92_000998</name>
</gene>
<feature type="transmembrane region" description="Helical" evidence="1">
    <location>
        <begin position="75"/>
        <end position="97"/>
    </location>
</feature>
<feature type="transmembrane region" description="Helical" evidence="1">
    <location>
        <begin position="51"/>
        <end position="68"/>
    </location>
</feature>
<evidence type="ECO:0000259" key="2">
    <source>
        <dbReference type="Pfam" id="PF14501"/>
    </source>
</evidence>
<keyword evidence="3" id="KW-0808">Transferase</keyword>
<evidence type="ECO:0000313" key="3">
    <source>
        <dbReference type="EMBL" id="MDQ0555885.1"/>
    </source>
</evidence>
<keyword evidence="1" id="KW-0812">Transmembrane</keyword>
<dbReference type="EMBL" id="JAUSWG010000003">
    <property type="protein sequence ID" value="MDQ0555885.1"/>
    <property type="molecule type" value="Genomic_DNA"/>
</dbReference>
<dbReference type="EC" id="2.7.13.-" evidence="3"/>
<dbReference type="RefSeq" id="WP_307503992.1">
    <property type="nucleotide sequence ID" value="NZ_BAAACE010000001.1"/>
</dbReference>
<dbReference type="Gene3D" id="3.30.565.10">
    <property type="entry name" value="Histidine kinase-like ATPase, C-terminal domain"/>
    <property type="match status" value="1"/>
</dbReference>
<proteinExistence type="predicted"/>
<reference evidence="3 4" key="1">
    <citation type="submission" date="2023-07" db="EMBL/GenBank/DDBJ databases">
        <title>Genomic Encyclopedia of Type Strains, Phase IV (KMG-IV): sequencing the most valuable type-strain genomes for metagenomic binning, comparative biology and taxonomic classification.</title>
        <authorList>
            <person name="Goeker M."/>
        </authorList>
    </citation>
    <scope>NUCLEOTIDE SEQUENCE [LARGE SCALE GENOMIC DNA]</scope>
    <source>
        <strain evidence="3 4">DSM 15049</strain>
    </source>
</reference>
<evidence type="ECO:0000256" key="1">
    <source>
        <dbReference type="SAM" id="Phobius"/>
    </source>
</evidence>
<organism evidence="3 4">
    <name type="scientific">Paraclostridium ghonii</name>
    <dbReference type="NCBI Taxonomy" id="29358"/>
    <lineage>
        <taxon>Bacteria</taxon>
        <taxon>Bacillati</taxon>
        <taxon>Bacillota</taxon>
        <taxon>Clostridia</taxon>
        <taxon>Peptostreptococcales</taxon>
        <taxon>Peptostreptococcaceae</taxon>
        <taxon>Paraclostridium</taxon>
    </lineage>
</organism>
<dbReference type="Proteomes" id="UP001232584">
    <property type="component" value="Unassembled WGS sequence"/>
</dbReference>
<accession>A0ABU0MYA0</accession>
<keyword evidence="1" id="KW-1133">Transmembrane helix</keyword>
<dbReference type="InterPro" id="IPR036890">
    <property type="entry name" value="HATPase_C_sf"/>
</dbReference>
<feature type="transmembrane region" description="Helical" evidence="1">
    <location>
        <begin position="29"/>
        <end position="45"/>
    </location>
</feature>
<dbReference type="InterPro" id="IPR032834">
    <property type="entry name" value="NatK-like_C"/>
</dbReference>
<keyword evidence="1" id="KW-0472">Membrane</keyword>
<keyword evidence="3" id="KW-0418">Kinase</keyword>
<keyword evidence="4" id="KW-1185">Reference proteome</keyword>
<dbReference type="Pfam" id="PF14501">
    <property type="entry name" value="HATPase_c_5"/>
    <property type="match status" value="1"/>
</dbReference>
<feature type="domain" description="Sensor histidine kinase NatK-like C-terminal" evidence="2">
    <location>
        <begin position="330"/>
        <end position="433"/>
    </location>
</feature>
<comment type="caution">
    <text evidence="3">The sequence shown here is derived from an EMBL/GenBank/DDBJ whole genome shotgun (WGS) entry which is preliminary data.</text>
</comment>